<evidence type="ECO:0000256" key="7">
    <source>
        <dbReference type="ARBA" id="ARBA00023136"/>
    </source>
</evidence>
<comment type="caution">
    <text evidence="9">The sequence shown here is derived from an EMBL/GenBank/DDBJ whole genome shotgun (WGS) entry which is preliminary data.</text>
</comment>
<evidence type="ECO:0000256" key="1">
    <source>
        <dbReference type="ARBA" id="ARBA00004651"/>
    </source>
</evidence>
<dbReference type="PANTHER" id="PTHR21716">
    <property type="entry name" value="TRANSMEMBRANE PROTEIN"/>
    <property type="match status" value="1"/>
</dbReference>
<proteinExistence type="inferred from homology"/>
<evidence type="ECO:0000256" key="6">
    <source>
        <dbReference type="ARBA" id="ARBA00022989"/>
    </source>
</evidence>
<comment type="similarity">
    <text evidence="2">Belongs to the autoinducer-2 exporter (AI-2E) (TC 2.A.86) family.</text>
</comment>
<keyword evidence="6 8" id="KW-1133">Transmembrane helix</keyword>
<feature type="transmembrane region" description="Helical" evidence="8">
    <location>
        <begin position="323"/>
        <end position="348"/>
    </location>
</feature>
<feature type="transmembrane region" description="Helical" evidence="8">
    <location>
        <begin position="284"/>
        <end position="303"/>
    </location>
</feature>
<evidence type="ECO:0000313" key="10">
    <source>
        <dbReference type="Proteomes" id="UP000054844"/>
    </source>
</evidence>
<sequence length="625" mass="68321">MSMFETRRPPLPVAIPARGIMTLIACAIVIAGLYFGRDLLVPIVLAVLLAFVLAPVVRVLRRFRLPRVPAVLISVLLAFALLLGIGLAVSRQGAQLAGNFSTYQEAIQRKVNALRLDELVRQVDMLLRGMGNLEDTSRTIHRPPPASGQSDLTPLELARGVAEPLFRPIATTGIVVVFTIFVLLYREDLRDRLIRLAGTRDLHRTMTAMTDAAYRLSRYFLAQVALNASYGIFVGTGLWLIGLPNPVLWGILAGVMRFVPFVGTPIAVVPPVLLALAVDPGWSMAVYVLLLFACSAPLMGQALEPLLYGHSTGLSPVSVIVSATFWAFMWGPIGLLLATPLTVCLVVLGRHVERMQFLDIMLGDGPPLRPEETFYQRALEGDVDGLVAQARQMLRHTPLAVYYDEVALRGLTLAQEDRMREELGPEQFGQLRQHVAMLLEDLAMGVEDPPFRLPAPTPVSALGDEFVEPDAIPIRQGLPAPSWRTDGAMVVIAGRGELDDLAAEMAVQIFRRHGFGARAESNNVLETANLERLDPAAIRLCCLSVLEEGSSAAGVRHFLRRIRRRLPETRIVVALWHAPAGSLMLSALRSENPGETITTSLRETVALCQAVSAWALKDEEEQPAG</sequence>
<dbReference type="Pfam" id="PF01594">
    <property type="entry name" value="AI-2E_transport"/>
    <property type="match status" value="1"/>
</dbReference>
<dbReference type="STRING" id="207340.APZ41_002215"/>
<protein>
    <recommendedName>
        <fullName evidence="11">Pheromone autoinducer 2 transporter</fullName>
    </recommendedName>
</protein>
<keyword evidence="7 8" id="KW-0472">Membrane</keyword>
<evidence type="ECO:0000256" key="8">
    <source>
        <dbReference type="SAM" id="Phobius"/>
    </source>
</evidence>
<evidence type="ECO:0000256" key="3">
    <source>
        <dbReference type="ARBA" id="ARBA00022448"/>
    </source>
</evidence>
<dbReference type="AlphaFoldDB" id="A0A1S8DB19"/>
<keyword evidence="4" id="KW-1003">Cell membrane</keyword>
<feature type="transmembrane region" description="Helical" evidence="8">
    <location>
        <begin position="69"/>
        <end position="89"/>
    </location>
</feature>
<feature type="transmembrane region" description="Helical" evidence="8">
    <location>
        <begin position="219"/>
        <end position="241"/>
    </location>
</feature>
<evidence type="ECO:0000256" key="2">
    <source>
        <dbReference type="ARBA" id="ARBA00009773"/>
    </source>
</evidence>
<feature type="transmembrane region" description="Helical" evidence="8">
    <location>
        <begin position="39"/>
        <end position="57"/>
    </location>
</feature>
<evidence type="ECO:0000256" key="5">
    <source>
        <dbReference type="ARBA" id="ARBA00022692"/>
    </source>
</evidence>
<feature type="transmembrane region" description="Helical" evidence="8">
    <location>
        <begin position="12"/>
        <end position="33"/>
    </location>
</feature>
<dbReference type="PANTHER" id="PTHR21716:SF53">
    <property type="entry name" value="PERMEASE PERM-RELATED"/>
    <property type="match status" value="1"/>
</dbReference>
<comment type="subcellular location">
    <subcellularLocation>
        <location evidence="1">Cell membrane</location>
        <topology evidence="1">Multi-pass membrane protein</topology>
    </subcellularLocation>
</comment>
<dbReference type="EMBL" id="LLWF02000003">
    <property type="protein sequence ID" value="ONH84790.1"/>
    <property type="molecule type" value="Genomic_DNA"/>
</dbReference>
<dbReference type="InterPro" id="IPR002549">
    <property type="entry name" value="AI-2E-like"/>
</dbReference>
<gene>
    <name evidence="9" type="ORF">APZ41_002215</name>
</gene>
<reference evidence="9" key="1">
    <citation type="submission" date="2016-12" db="EMBL/GenBank/DDBJ databases">
        <title>Draft genome sequence of Roseomonas mucosa strain AU37, isolated from a peripheral intravenous catheter.</title>
        <authorList>
            <person name="Choudhury M.A."/>
            <person name="Sidjabat H.E."/>
            <person name="Wailan A.M."/>
            <person name="Zhang L."/>
            <person name="Marsh N.M."/>
            <person name="Rickard C.M."/>
            <person name="Davies M."/>
            <person name="Mcmillan D.J."/>
        </authorList>
    </citation>
    <scope>NUCLEOTIDE SEQUENCE [LARGE SCALE GENOMIC DNA]</scope>
    <source>
        <strain evidence="9">AU37</strain>
    </source>
</reference>
<keyword evidence="3" id="KW-0813">Transport</keyword>
<organism evidence="9 10">
    <name type="scientific">Roseomonas mucosa</name>
    <dbReference type="NCBI Taxonomy" id="207340"/>
    <lineage>
        <taxon>Bacteria</taxon>
        <taxon>Pseudomonadati</taxon>
        <taxon>Pseudomonadota</taxon>
        <taxon>Alphaproteobacteria</taxon>
        <taxon>Acetobacterales</taxon>
        <taxon>Roseomonadaceae</taxon>
        <taxon>Roseomonas</taxon>
    </lineage>
</organism>
<accession>A0A1S8DB19</accession>
<feature type="transmembrane region" description="Helical" evidence="8">
    <location>
        <begin position="247"/>
        <end position="277"/>
    </location>
</feature>
<evidence type="ECO:0000313" key="9">
    <source>
        <dbReference type="EMBL" id="ONH84790.1"/>
    </source>
</evidence>
<evidence type="ECO:0008006" key="11">
    <source>
        <dbReference type="Google" id="ProtNLM"/>
    </source>
</evidence>
<dbReference type="Proteomes" id="UP000054844">
    <property type="component" value="Unassembled WGS sequence"/>
</dbReference>
<keyword evidence="5 8" id="KW-0812">Transmembrane</keyword>
<keyword evidence="10" id="KW-1185">Reference proteome</keyword>
<dbReference type="GO" id="GO:0005886">
    <property type="term" value="C:plasma membrane"/>
    <property type="evidence" value="ECO:0007669"/>
    <property type="project" value="UniProtKB-SubCell"/>
</dbReference>
<name>A0A1S8DB19_9PROT</name>
<dbReference type="GO" id="GO:0055085">
    <property type="term" value="P:transmembrane transport"/>
    <property type="evidence" value="ECO:0007669"/>
    <property type="project" value="TreeGrafter"/>
</dbReference>
<evidence type="ECO:0000256" key="4">
    <source>
        <dbReference type="ARBA" id="ARBA00022475"/>
    </source>
</evidence>
<feature type="transmembrane region" description="Helical" evidence="8">
    <location>
        <begin position="165"/>
        <end position="185"/>
    </location>
</feature>
<dbReference type="RefSeq" id="WP_076970038.1">
    <property type="nucleotide sequence ID" value="NZ_LLWF02000003.1"/>
</dbReference>